<dbReference type="Gene3D" id="1.10.10.830">
    <property type="entry name" value="Ile-tRNA synthetase CP2 domain-like"/>
    <property type="match status" value="1"/>
</dbReference>
<dbReference type="SUPFAM" id="SSF50677">
    <property type="entry name" value="ValRS/IleRS/LeuRS editing domain"/>
    <property type="match status" value="1"/>
</dbReference>
<dbReference type="Pfam" id="PF00133">
    <property type="entry name" value="tRNA-synt_1"/>
    <property type="match status" value="1"/>
</dbReference>
<dbReference type="GO" id="GO:0005829">
    <property type="term" value="C:cytosol"/>
    <property type="evidence" value="ECO:0007669"/>
    <property type="project" value="TreeGrafter"/>
</dbReference>
<dbReference type="NCBIfam" id="TIGR00392">
    <property type="entry name" value="ileS"/>
    <property type="match status" value="1"/>
</dbReference>
<dbReference type="GO" id="GO:0006428">
    <property type="term" value="P:isoleucyl-tRNA aminoacylation"/>
    <property type="evidence" value="ECO:0007669"/>
    <property type="project" value="UniProtKB-UniRule"/>
</dbReference>
<dbReference type="GO" id="GO:0002161">
    <property type="term" value="F:aminoacyl-tRNA deacylase activity"/>
    <property type="evidence" value="ECO:0007669"/>
    <property type="project" value="InterPro"/>
</dbReference>
<keyword evidence="9 13" id="KW-0648">Protein biosynthesis</keyword>
<dbReference type="HAMAP" id="MF_02002">
    <property type="entry name" value="Ile_tRNA_synth_type1"/>
    <property type="match status" value="1"/>
</dbReference>
<dbReference type="PROSITE" id="PS00178">
    <property type="entry name" value="AA_TRNA_LIGASE_I"/>
    <property type="match status" value="1"/>
</dbReference>
<comment type="catalytic activity">
    <reaction evidence="12 13">
        <text>tRNA(Ile) + L-isoleucine + ATP = L-isoleucyl-tRNA(Ile) + AMP + diphosphate</text>
        <dbReference type="Rhea" id="RHEA:11060"/>
        <dbReference type="Rhea" id="RHEA-COMP:9666"/>
        <dbReference type="Rhea" id="RHEA-COMP:9695"/>
        <dbReference type="ChEBI" id="CHEBI:30616"/>
        <dbReference type="ChEBI" id="CHEBI:33019"/>
        <dbReference type="ChEBI" id="CHEBI:58045"/>
        <dbReference type="ChEBI" id="CHEBI:78442"/>
        <dbReference type="ChEBI" id="CHEBI:78528"/>
        <dbReference type="ChEBI" id="CHEBI:456215"/>
        <dbReference type="EC" id="6.1.1.5"/>
    </reaction>
</comment>
<comment type="caution">
    <text evidence="17">The sequence shown here is derived from an EMBL/GenBank/DDBJ whole genome shotgun (WGS) entry which is preliminary data.</text>
</comment>
<feature type="binding site" evidence="13">
    <location>
        <position position="553"/>
    </location>
    <ligand>
        <name>L-isoleucyl-5'-AMP</name>
        <dbReference type="ChEBI" id="CHEBI:178002"/>
    </ligand>
</feature>
<dbReference type="Gene3D" id="3.40.50.620">
    <property type="entry name" value="HUPs"/>
    <property type="match status" value="2"/>
</dbReference>
<dbReference type="EC" id="6.1.1.5" evidence="13"/>
<dbReference type="GO" id="GO:0004822">
    <property type="term" value="F:isoleucine-tRNA ligase activity"/>
    <property type="evidence" value="ECO:0007669"/>
    <property type="project" value="UniProtKB-UniRule"/>
</dbReference>
<comment type="domain">
    <text evidence="13">IleRS has two distinct active sites: one for aminoacylation and one for editing. The misactivated valine is translocated from the active site to the editing site, which sterically excludes the correctly activated isoleucine. The single editing site contains two valyl binding pockets, one specific for each substrate (Val-AMP or Val-tRNA(Ile)).</text>
</comment>
<evidence type="ECO:0000259" key="16">
    <source>
        <dbReference type="Pfam" id="PF08264"/>
    </source>
</evidence>
<dbReference type="PANTHER" id="PTHR42765">
    <property type="entry name" value="SOLEUCYL-TRNA SYNTHETASE"/>
    <property type="match status" value="1"/>
</dbReference>
<evidence type="ECO:0000256" key="8">
    <source>
        <dbReference type="ARBA" id="ARBA00022840"/>
    </source>
</evidence>
<dbReference type="PATRIC" id="fig|87541.4.peg.826"/>
<dbReference type="InterPro" id="IPR002300">
    <property type="entry name" value="aa-tRNA-synth_Ia"/>
</dbReference>
<dbReference type="CDD" id="cd07960">
    <property type="entry name" value="Anticodon_Ia_Ile_BEm"/>
    <property type="match status" value="1"/>
</dbReference>
<dbReference type="SUPFAM" id="SSF47323">
    <property type="entry name" value="Anticodon-binding domain of a subclass of class I aminoacyl-tRNA synthetases"/>
    <property type="match status" value="1"/>
</dbReference>
<dbReference type="PANTHER" id="PTHR42765:SF1">
    <property type="entry name" value="ISOLEUCINE--TRNA LIGASE, MITOCHONDRIAL"/>
    <property type="match status" value="1"/>
</dbReference>
<comment type="cofactor">
    <cofactor evidence="13">
        <name>Zn(2+)</name>
        <dbReference type="ChEBI" id="CHEBI:29105"/>
    </cofactor>
    <text evidence="13">Binds 1 zinc ion per subunit.</text>
</comment>
<keyword evidence="8 13" id="KW-0067">ATP-binding</keyword>
<dbReference type="Proteomes" id="UP000070422">
    <property type="component" value="Unassembled WGS sequence"/>
</dbReference>
<name>A0A133XZT3_9LACT</name>
<protein>
    <recommendedName>
        <fullName evidence="13">Isoleucine--tRNA ligase</fullName>
        <ecNumber evidence="13">6.1.1.5</ecNumber>
    </recommendedName>
    <alternativeName>
        <fullName evidence="13">Isoleucyl-tRNA synthetase</fullName>
        <shortName evidence="13">IleRS</shortName>
    </alternativeName>
</protein>
<dbReference type="CDD" id="cd00818">
    <property type="entry name" value="IleRS_core"/>
    <property type="match status" value="1"/>
</dbReference>
<dbReference type="GO" id="GO:0000049">
    <property type="term" value="F:tRNA binding"/>
    <property type="evidence" value="ECO:0007669"/>
    <property type="project" value="InterPro"/>
</dbReference>
<dbReference type="Gene3D" id="3.90.740.10">
    <property type="entry name" value="Valyl/Leucyl/Isoleucyl-tRNA synthetase, editing domain"/>
    <property type="match status" value="1"/>
</dbReference>
<comment type="subunit">
    <text evidence="3 13">Monomer.</text>
</comment>
<comment type="function">
    <text evidence="11 13">Catalyzes the attachment of isoleucine to tRNA(Ile). As IleRS can inadvertently accommodate and process structurally similar amino acids such as valine, to avoid such errors it has two additional distinct tRNA(Ile)-dependent editing activities. One activity is designated as 'pretransfer' editing and involves the hydrolysis of activated Val-AMP. The other activity is designated 'posttransfer' editing and involves deacylation of mischarged Val-tRNA(Ile).</text>
</comment>
<dbReference type="InterPro" id="IPR002301">
    <property type="entry name" value="Ile-tRNA-ligase"/>
</dbReference>
<feature type="binding site" evidence="13">
    <location>
        <position position="910"/>
    </location>
    <ligand>
        <name>Zn(2+)</name>
        <dbReference type="ChEBI" id="CHEBI:29105"/>
    </ligand>
</feature>
<dbReference type="Gene3D" id="1.10.730.20">
    <property type="match status" value="1"/>
</dbReference>
<feature type="domain" description="Aminoacyl-tRNA synthetase class Ia" evidence="15">
    <location>
        <begin position="27"/>
        <end position="632"/>
    </location>
</feature>
<organism evidence="17 18">
    <name type="scientific">Aerococcus christensenii</name>
    <dbReference type="NCBI Taxonomy" id="87541"/>
    <lineage>
        <taxon>Bacteria</taxon>
        <taxon>Bacillati</taxon>
        <taxon>Bacillota</taxon>
        <taxon>Bacilli</taxon>
        <taxon>Lactobacillales</taxon>
        <taxon>Aerococcaceae</taxon>
        <taxon>Aerococcus</taxon>
    </lineage>
</organism>
<evidence type="ECO:0000256" key="9">
    <source>
        <dbReference type="ARBA" id="ARBA00022917"/>
    </source>
</evidence>
<evidence type="ECO:0000259" key="15">
    <source>
        <dbReference type="Pfam" id="PF00133"/>
    </source>
</evidence>
<feature type="domain" description="Methionyl/Valyl/Leucyl/Isoleucyl-tRNA synthetase anticodon-binding" evidence="16">
    <location>
        <begin position="677"/>
        <end position="830"/>
    </location>
</feature>
<evidence type="ECO:0000256" key="5">
    <source>
        <dbReference type="ARBA" id="ARBA00022598"/>
    </source>
</evidence>
<evidence type="ECO:0000313" key="18">
    <source>
        <dbReference type="Proteomes" id="UP000070422"/>
    </source>
</evidence>
<reference evidence="17 18" key="1">
    <citation type="submission" date="2016-01" db="EMBL/GenBank/DDBJ databases">
        <authorList>
            <person name="Oliw E.H."/>
        </authorList>
    </citation>
    <scope>NUCLEOTIDE SEQUENCE [LARGE SCALE GENOMIC DNA]</scope>
    <source>
        <strain evidence="17 18">KA00635</strain>
    </source>
</reference>
<evidence type="ECO:0000256" key="10">
    <source>
        <dbReference type="ARBA" id="ARBA00023146"/>
    </source>
</evidence>
<keyword evidence="7 13" id="KW-0862">Zinc</keyword>
<keyword evidence="13" id="KW-0479">Metal-binding</keyword>
<evidence type="ECO:0000256" key="13">
    <source>
        <dbReference type="HAMAP-Rule" id="MF_02002"/>
    </source>
</evidence>
<dbReference type="FunFam" id="3.90.740.10:FF:000006">
    <property type="entry name" value="Isoleucine--tRNA ligase"/>
    <property type="match status" value="1"/>
</dbReference>
<dbReference type="GO" id="GO:0008270">
    <property type="term" value="F:zinc ion binding"/>
    <property type="evidence" value="ECO:0007669"/>
    <property type="project" value="UniProtKB-UniRule"/>
</dbReference>
<keyword evidence="10 13" id="KW-0030">Aminoacyl-tRNA synthetase</keyword>
<evidence type="ECO:0000256" key="7">
    <source>
        <dbReference type="ARBA" id="ARBA00022833"/>
    </source>
</evidence>
<dbReference type="AlphaFoldDB" id="A0A133XZT3"/>
<evidence type="ECO:0000256" key="2">
    <source>
        <dbReference type="ARBA" id="ARBA00006887"/>
    </source>
</evidence>
<dbReference type="Pfam" id="PF08264">
    <property type="entry name" value="Anticodon_1"/>
    <property type="match status" value="1"/>
</dbReference>
<dbReference type="PRINTS" id="PR00984">
    <property type="entry name" value="TRNASYNTHILE"/>
</dbReference>
<dbReference type="InterPro" id="IPR009008">
    <property type="entry name" value="Val/Leu/Ile-tRNA-synth_edit"/>
</dbReference>
<feature type="binding site" evidence="13">
    <location>
        <position position="907"/>
    </location>
    <ligand>
        <name>Zn(2+)</name>
        <dbReference type="ChEBI" id="CHEBI:29105"/>
    </ligand>
</feature>
<proteinExistence type="inferred from homology"/>
<keyword evidence="5 13" id="KW-0436">Ligase</keyword>
<sequence length="927" mass="106598">MKMKETLNLGKTKFSMRGNLPKKEPQRQAEWEENHVYEQRLAKNKDNQPFVLHDGPPYANGNIHIGHAMNKISKDIIIRSKAMEGYYAPYVPGWDTHGLPIEQAVTNSGVDRKALSTATFRKICQEYATKQVDQQRKDFKRLGVSGEWENPYVTYRKDFEAQEVRVFGKMAENGLIYQGNKPVYWSPSSESTLAEAEIEYKDVETPSIYVAYKAKETFGKLPSDTEFVIWTTTPWTLPASMGISVHPRITYVLVEIGTHHYLVAKDLLQSLVGKFEWEDYQIVQEIQGKELDRMVAQHPFYDRDILVMNGEHVTTDTGTGLVHTAPGHGEDDYQIGKAYGLEILSPLNDQGCFTEEAPGFEGMFYEEGNKLAISIVKEKGALLKLEYFTHSYPHDWRTKKPVIFRALPQWFCSVDKIREKTLSIINHEVKWWHPSGQKRIYNMIRDRGDWVISRQRVWGVPLPIFYAEDGTPIITPETTEYVAQLFEKYGSNVWFEREAKDLLPEGFTSEHSPNGQFTKEKDIMDVWFDSGSSWAGVLENEEHLVYPADMYLEGSDQYRGWFNSSLLTSVAVNGQAPYKQVISQGFVNDGEGRKMSKSLGNTVSPNDVCDQRGADILRLWVTSVDSRYDVRISDDILAQVSESYRKIRNTLRFMLGNLSDFDVKANSVSYQDLDPIDQFILVELDHLVEEVREAYDQFEFNTIIQQILNFLTQMMSSFYLDYSKDVTYIELADDPKRRNMQTVMYQVTKKLTILLTPIIPHTTEEIWEFLQEEEDYAQLANFPEVEHYENAEELSTFWHKFLQFRDATNRTLETARNEKVIGKSLEARLHIYADADCQSFLEAVGENLRIYLMVSQLEILDQAQAPSSADDYEGFKLVVTPAEGQVCERCRGIYPSVGSCEQAPTLCQRCAQIVIDHFPEVLQAEED</sequence>
<comment type="subcellular location">
    <subcellularLocation>
        <location evidence="1 13">Cytoplasm</location>
    </subcellularLocation>
</comment>
<comment type="similarity">
    <text evidence="2 13">Belongs to the class-I aminoacyl-tRNA synthetase family. IleS type 1 subfamily.</text>
</comment>
<feature type="short sequence motif" description="'KMSKS' region" evidence="13">
    <location>
        <begin position="594"/>
        <end position="598"/>
    </location>
</feature>
<dbReference type="InterPro" id="IPR013155">
    <property type="entry name" value="M/V/L/I-tRNA-synth_anticd-bd"/>
</dbReference>
<evidence type="ECO:0000256" key="14">
    <source>
        <dbReference type="SAM" id="MobiDB-lite"/>
    </source>
</evidence>
<dbReference type="GO" id="GO:0005524">
    <property type="term" value="F:ATP binding"/>
    <property type="evidence" value="ECO:0007669"/>
    <property type="project" value="UniProtKB-UniRule"/>
</dbReference>
<feature type="region of interest" description="Disordered" evidence="14">
    <location>
        <begin position="1"/>
        <end position="31"/>
    </location>
</feature>
<dbReference type="InterPro" id="IPR033708">
    <property type="entry name" value="Anticodon_Ile_BEm"/>
</dbReference>
<dbReference type="FunFam" id="1.10.730.20:FF:000001">
    <property type="entry name" value="Isoleucine--tRNA ligase"/>
    <property type="match status" value="1"/>
</dbReference>
<dbReference type="FunFam" id="3.40.50.620:FF:000152">
    <property type="entry name" value="Isoleucine--tRNA ligase"/>
    <property type="match status" value="1"/>
</dbReference>
<dbReference type="SUPFAM" id="SSF52374">
    <property type="entry name" value="Nucleotidylyl transferase"/>
    <property type="match status" value="1"/>
</dbReference>
<accession>A0A133XZT3</accession>
<keyword evidence="6 13" id="KW-0547">Nucleotide-binding</keyword>
<feature type="binding site" evidence="13">
    <location>
        <position position="597"/>
    </location>
    <ligand>
        <name>ATP</name>
        <dbReference type="ChEBI" id="CHEBI:30616"/>
    </ligand>
</feature>
<evidence type="ECO:0000256" key="6">
    <source>
        <dbReference type="ARBA" id="ARBA00022741"/>
    </source>
</evidence>
<dbReference type="InterPro" id="IPR023585">
    <property type="entry name" value="Ile-tRNA-ligase_type1"/>
</dbReference>
<evidence type="ECO:0000256" key="1">
    <source>
        <dbReference type="ARBA" id="ARBA00004496"/>
    </source>
</evidence>
<dbReference type="OrthoDB" id="9810365at2"/>
<feature type="short sequence motif" description="'HIGH' region" evidence="13">
    <location>
        <begin position="57"/>
        <end position="67"/>
    </location>
</feature>
<keyword evidence="4 13" id="KW-0963">Cytoplasm</keyword>
<evidence type="ECO:0000256" key="3">
    <source>
        <dbReference type="ARBA" id="ARBA00011245"/>
    </source>
</evidence>
<evidence type="ECO:0000256" key="4">
    <source>
        <dbReference type="ARBA" id="ARBA00022490"/>
    </source>
</evidence>
<dbReference type="FunFam" id="1.10.10.830:FF:000001">
    <property type="entry name" value="Isoleucine--tRNA ligase"/>
    <property type="match status" value="1"/>
</dbReference>
<gene>
    <name evidence="13" type="primary">ileS</name>
    <name evidence="17" type="ORF">HMPREF3187_00834</name>
</gene>
<feature type="binding site" evidence="13">
    <location>
        <position position="890"/>
    </location>
    <ligand>
        <name>Zn(2+)</name>
        <dbReference type="ChEBI" id="CHEBI:29105"/>
    </ligand>
</feature>
<feature type="compositionally biased region" description="Basic and acidic residues" evidence="14">
    <location>
        <begin position="21"/>
        <end position="31"/>
    </location>
</feature>
<feature type="binding site" evidence="13">
    <location>
        <position position="887"/>
    </location>
    <ligand>
        <name>Zn(2+)</name>
        <dbReference type="ChEBI" id="CHEBI:29105"/>
    </ligand>
</feature>
<dbReference type="RefSeq" id="WP_060936772.1">
    <property type="nucleotide sequence ID" value="NZ_JBPXSK010000018.1"/>
</dbReference>
<evidence type="ECO:0000313" key="17">
    <source>
        <dbReference type="EMBL" id="KXB36466.1"/>
    </source>
</evidence>
<dbReference type="InterPro" id="IPR050081">
    <property type="entry name" value="Ile-tRNA_ligase"/>
</dbReference>
<evidence type="ECO:0000256" key="11">
    <source>
        <dbReference type="ARBA" id="ARBA00025217"/>
    </source>
</evidence>
<dbReference type="InterPro" id="IPR014729">
    <property type="entry name" value="Rossmann-like_a/b/a_fold"/>
</dbReference>
<dbReference type="EMBL" id="LSCQ01000042">
    <property type="protein sequence ID" value="KXB36466.1"/>
    <property type="molecule type" value="Genomic_DNA"/>
</dbReference>
<dbReference type="STRING" id="87541.AWM71_00815"/>
<dbReference type="InterPro" id="IPR001412">
    <property type="entry name" value="aa-tRNA-synth_I_CS"/>
</dbReference>
<dbReference type="InterPro" id="IPR009080">
    <property type="entry name" value="tRNAsynth_Ia_anticodon-bd"/>
</dbReference>
<evidence type="ECO:0000256" key="12">
    <source>
        <dbReference type="ARBA" id="ARBA00048359"/>
    </source>
</evidence>